<dbReference type="AlphaFoldDB" id="A0A914XQ51"/>
<dbReference type="WBParaSite" id="PSAMB.scaffold9676size4736.g32652.t1">
    <property type="protein sequence ID" value="PSAMB.scaffold9676size4736.g32652.t1"/>
    <property type="gene ID" value="PSAMB.scaffold9676size4736.g32652"/>
</dbReference>
<evidence type="ECO:0000313" key="2">
    <source>
        <dbReference type="Proteomes" id="UP000887566"/>
    </source>
</evidence>
<keyword evidence="2" id="KW-1185">Reference proteome</keyword>
<proteinExistence type="predicted"/>
<reference evidence="3" key="1">
    <citation type="submission" date="2022-11" db="UniProtKB">
        <authorList>
            <consortium name="WormBaseParasite"/>
        </authorList>
    </citation>
    <scope>IDENTIFICATION</scope>
</reference>
<evidence type="ECO:0000256" key="1">
    <source>
        <dbReference type="SAM" id="MobiDB-lite"/>
    </source>
</evidence>
<dbReference type="Proteomes" id="UP000887566">
    <property type="component" value="Unplaced"/>
</dbReference>
<accession>A0A914XQ51</accession>
<evidence type="ECO:0000313" key="3">
    <source>
        <dbReference type="WBParaSite" id="PSAMB.scaffold9676size4736.g32652.t1"/>
    </source>
</evidence>
<name>A0A914XQ51_9BILA</name>
<organism evidence="2 3">
    <name type="scientific">Plectus sambesii</name>
    <dbReference type="NCBI Taxonomy" id="2011161"/>
    <lineage>
        <taxon>Eukaryota</taxon>
        <taxon>Metazoa</taxon>
        <taxon>Ecdysozoa</taxon>
        <taxon>Nematoda</taxon>
        <taxon>Chromadorea</taxon>
        <taxon>Plectida</taxon>
        <taxon>Plectina</taxon>
        <taxon>Plectoidea</taxon>
        <taxon>Plectidae</taxon>
        <taxon>Plectus</taxon>
    </lineage>
</organism>
<sequence length="129" mass="13787">MISPDITEQRPGPTAPHNTPPLSRNHGRRRRSTLGAVDRMITRVVEIEPADGAHERNCEVRAAATNWELAAERTAPSLEGATLAQAIHSAAGRCPLAGCHVMLGSIVTKSSLAVLEPLNWGDQPELARG</sequence>
<protein>
    <submittedName>
        <fullName evidence="3">Uncharacterized protein</fullName>
    </submittedName>
</protein>
<feature type="region of interest" description="Disordered" evidence="1">
    <location>
        <begin position="1"/>
        <end position="35"/>
    </location>
</feature>